<dbReference type="AlphaFoldDB" id="A0A0S4XNX7"/>
<keyword evidence="1" id="KW-0812">Transmembrane</keyword>
<evidence type="ECO:0000313" key="2">
    <source>
        <dbReference type="EMBL" id="CUV65653.1"/>
    </source>
</evidence>
<keyword evidence="1" id="KW-1133">Transmembrane helix</keyword>
<protein>
    <submittedName>
        <fullName evidence="2">Uncharacterized protein</fullName>
    </submittedName>
</protein>
<gene>
    <name evidence="2" type="ORF">BN3087_400029</name>
</gene>
<organism evidence="2">
    <name type="scientific">Sulfurovum sp. enrichment culture clone C5</name>
    <dbReference type="NCBI Taxonomy" id="497650"/>
    <lineage>
        <taxon>Bacteria</taxon>
        <taxon>Pseudomonadati</taxon>
        <taxon>Campylobacterota</taxon>
        <taxon>Epsilonproteobacteria</taxon>
        <taxon>Campylobacterales</taxon>
        <taxon>Sulfurovaceae</taxon>
        <taxon>Sulfurovum</taxon>
        <taxon>environmental samples</taxon>
    </lineage>
</organism>
<accession>A0A0S4XNX7</accession>
<feature type="transmembrane region" description="Helical" evidence="1">
    <location>
        <begin position="6"/>
        <end position="24"/>
    </location>
</feature>
<keyword evidence="1" id="KW-0472">Membrane</keyword>
<evidence type="ECO:0000256" key="1">
    <source>
        <dbReference type="SAM" id="Phobius"/>
    </source>
</evidence>
<proteinExistence type="predicted"/>
<dbReference type="EMBL" id="FAXN01000041">
    <property type="protein sequence ID" value="CUV65653.1"/>
    <property type="molecule type" value="Genomic_DNA"/>
</dbReference>
<reference evidence="2" key="1">
    <citation type="submission" date="2015-11" db="EMBL/GenBank/DDBJ databases">
        <authorList>
            <person name="Zhang Y."/>
            <person name="Guo Z."/>
        </authorList>
    </citation>
    <scope>NUCLEOTIDE SEQUENCE</scope>
    <source>
        <strain evidence="2">BN30871</strain>
    </source>
</reference>
<name>A0A0S4XNX7_9BACT</name>
<sequence>MGKYTPIIILVIFAVAFYLMGIGMDNAIKMSKPKSEQTDN</sequence>